<evidence type="ECO:0000313" key="4">
    <source>
        <dbReference type="Proteomes" id="UP000250136"/>
    </source>
</evidence>
<dbReference type="KEGG" id="ttd:A3L14_10905"/>
<proteinExistence type="predicted"/>
<accession>A0A0Q2RGR5</accession>
<sequence>MDLRSVLSRIFNQTAKDIELVYVSEIATSIVGDVSADAVADVPVSSIAFPILPTTNVAPKAFTILADVALPLKKHGVVFVLASYASSPQNNVTSLKVLSSGTMTHFGKSRVAALAAPAMLARKRATTKTPSAFFRITSTSLRGGFQPGLIAAGVPALPAQPSTMNLS</sequence>
<dbReference type="GeneID" id="33334941"/>
<dbReference type="EMBL" id="CP015105">
    <property type="protein sequence ID" value="ASJ13355.1"/>
    <property type="molecule type" value="Genomic_DNA"/>
</dbReference>
<dbReference type="EMBL" id="LIXN01000002">
    <property type="protein sequence ID" value="KQH83238.1"/>
    <property type="molecule type" value="Genomic_DNA"/>
</dbReference>
<organism evidence="2 3">
    <name type="scientific">Thermococcus thioreducens</name>
    <dbReference type="NCBI Taxonomy" id="277988"/>
    <lineage>
        <taxon>Archaea</taxon>
        <taxon>Methanobacteriati</taxon>
        <taxon>Methanobacteriota</taxon>
        <taxon>Thermococci</taxon>
        <taxon>Thermococcales</taxon>
        <taxon>Thermococcaceae</taxon>
        <taxon>Thermococcus</taxon>
    </lineage>
</organism>
<reference evidence="1 4" key="2">
    <citation type="submission" date="2016-04" db="EMBL/GenBank/DDBJ databases">
        <title>Complete genome sequence of Thermococcus thioreducens type strain OGL-20P.</title>
        <authorList>
            <person name="Oger P.M."/>
        </authorList>
    </citation>
    <scope>NUCLEOTIDE SEQUENCE [LARGE SCALE GENOMIC DNA]</scope>
    <source>
        <strain evidence="1 4">OGL-20P</strain>
    </source>
</reference>
<name>A0A0Q2RGR5_9EURY</name>
<keyword evidence="4" id="KW-1185">Reference proteome</keyword>
<dbReference type="RefSeq" id="WP_055428442.1">
    <property type="nucleotide sequence ID" value="NZ_CP015105.1"/>
</dbReference>
<reference evidence="2 3" key="1">
    <citation type="submission" date="2015-08" db="EMBL/GenBank/DDBJ databases">
        <title>Thermococcus thioreducens DSM 14981 genome sequencing.</title>
        <authorList>
            <person name="Hong S.-J."/>
            <person name="Kim M.-C."/>
            <person name="Shin J.-H."/>
        </authorList>
    </citation>
    <scope>NUCLEOTIDE SEQUENCE [LARGE SCALE GENOMIC DNA]</scope>
    <source>
        <strain evidence="2 3">DSM 14981</strain>
    </source>
</reference>
<evidence type="ECO:0000313" key="3">
    <source>
        <dbReference type="Proteomes" id="UP000051862"/>
    </source>
</evidence>
<dbReference type="Proteomes" id="UP000250136">
    <property type="component" value="Chromosome"/>
</dbReference>
<evidence type="ECO:0000313" key="1">
    <source>
        <dbReference type="EMBL" id="ASJ13355.1"/>
    </source>
</evidence>
<evidence type="ECO:0000313" key="2">
    <source>
        <dbReference type="EMBL" id="KQH83238.1"/>
    </source>
</evidence>
<gene>
    <name evidence="1" type="ORF">A3L14_10905</name>
    <name evidence="2" type="ORF">AMR53_00705</name>
</gene>
<dbReference type="AlphaFoldDB" id="A0A0Q2RGR5"/>
<protein>
    <submittedName>
        <fullName evidence="2">Uncharacterized protein</fullName>
    </submittedName>
</protein>
<dbReference type="Proteomes" id="UP000051862">
    <property type="component" value="Unassembled WGS sequence"/>
</dbReference>